<comment type="caution">
    <text evidence="2">The sequence shown here is derived from an EMBL/GenBank/DDBJ whole genome shotgun (WGS) entry which is preliminary data.</text>
</comment>
<gene>
    <name evidence="2" type="ORF">AVEN_195494_1</name>
</gene>
<dbReference type="EMBL" id="BGPR01004209">
    <property type="protein sequence ID" value="GBM97152.1"/>
    <property type="molecule type" value="Genomic_DNA"/>
</dbReference>
<sequence>MEGPLCVLSLVPKACGLDKPRGSYLWSVEFEQFILRMVSQISRQRSSERIQCRRLVPLMRERFTATTRETIDTLTSPQATSILPLPTMGNNANRGRNSWKGRP</sequence>
<evidence type="ECO:0000256" key="1">
    <source>
        <dbReference type="SAM" id="MobiDB-lite"/>
    </source>
</evidence>
<accession>A0A4Y2K7A2</accession>
<evidence type="ECO:0000313" key="3">
    <source>
        <dbReference type="Proteomes" id="UP000499080"/>
    </source>
</evidence>
<evidence type="ECO:0000313" key="2">
    <source>
        <dbReference type="EMBL" id="GBM97152.1"/>
    </source>
</evidence>
<reference evidence="2 3" key="1">
    <citation type="journal article" date="2019" name="Sci. Rep.">
        <title>Orb-weaving spider Araneus ventricosus genome elucidates the spidroin gene catalogue.</title>
        <authorList>
            <person name="Kono N."/>
            <person name="Nakamura H."/>
            <person name="Ohtoshi R."/>
            <person name="Moran D.A.P."/>
            <person name="Shinohara A."/>
            <person name="Yoshida Y."/>
            <person name="Fujiwara M."/>
            <person name="Mori M."/>
            <person name="Tomita M."/>
            <person name="Arakawa K."/>
        </authorList>
    </citation>
    <scope>NUCLEOTIDE SEQUENCE [LARGE SCALE GENOMIC DNA]</scope>
</reference>
<keyword evidence="3" id="KW-1185">Reference proteome</keyword>
<proteinExistence type="predicted"/>
<name>A0A4Y2K7A2_ARAVE</name>
<feature type="region of interest" description="Disordered" evidence="1">
    <location>
        <begin position="77"/>
        <end position="103"/>
    </location>
</feature>
<organism evidence="2 3">
    <name type="scientific">Araneus ventricosus</name>
    <name type="common">Orbweaver spider</name>
    <name type="synonym">Epeira ventricosa</name>
    <dbReference type="NCBI Taxonomy" id="182803"/>
    <lineage>
        <taxon>Eukaryota</taxon>
        <taxon>Metazoa</taxon>
        <taxon>Ecdysozoa</taxon>
        <taxon>Arthropoda</taxon>
        <taxon>Chelicerata</taxon>
        <taxon>Arachnida</taxon>
        <taxon>Araneae</taxon>
        <taxon>Araneomorphae</taxon>
        <taxon>Entelegynae</taxon>
        <taxon>Araneoidea</taxon>
        <taxon>Araneidae</taxon>
        <taxon>Araneus</taxon>
    </lineage>
</organism>
<dbReference type="AlphaFoldDB" id="A0A4Y2K7A2"/>
<protein>
    <submittedName>
        <fullName evidence="2">Uncharacterized protein</fullName>
    </submittedName>
</protein>
<dbReference type="Proteomes" id="UP000499080">
    <property type="component" value="Unassembled WGS sequence"/>
</dbReference>